<dbReference type="KEGG" id="meso:BSQ44_04115"/>
<protein>
    <recommendedName>
        <fullName evidence="3">ATP-grasp domain-containing protein</fullName>
    </recommendedName>
</protein>
<evidence type="ECO:0008006" key="3">
    <source>
        <dbReference type="Google" id="ProtNLM"/>
    </source>
</evidence>
<name>A0A1L3SMX3_9HYPH</name>
<proteinExistence type="predicted"/>
<reference evidence="2" key="1">
    <citation type="submission" date="2016-11" db="EMBL/GenBank/DDBJ databases">
        <title>Mesorhizobium oceanicum sp. nov., isolated from deep seawater in South China Sea.</title>
        <authorList>
            <person name="Fu G.-Y."/>
        </authorList>
    </citation>
    <scope>NUCLEOTIDE SEQUENCE [LARGE SCALE GENOMIC DNA]</scope>
    <source>
        <strain evidence="2">B7</strain>
    </source>
</reference>
<organism evidence="1 2">
    <name type="scientific">Aquibium oceanicum</name>
    <dbReference type="NCBI Taxonomy" id="1670800"/>
    <lineage>
        <taxon>Bacteria</taxon>
        <taxon>Pseudomonadati</taxon>
        <taxon>Pseudomonadota</taxon>
        <taxon>Alphaproteobacteria</taxon>
        <taxon>Hyphomicrobiales</taxon>
        <taxon>Phyllobacteriaceae</taxon>
        <taxon>Aquibium</taxon>
    </lineage>
</organism>
<evidence type="ECO:0000313" key="2">
    <source>
        <dbReference type="Proteomes" id="UP000182840"/>
    </source>
</evidence>
<dbReference type="Proteomes" id="UP000182840">
    <property type="component" value="Chromosome"/>
</dbReference>
<keyword evidence="2" id="KW-1185">Reference proteome</keyword>
<dbReference type="RefSeq" id="WP_072602071.1">
    <property type="nucleotide sequence ID" value="NZ_CP018171.1"/>
</dbReference>
<dbReference type="AlphaFoldDB" id="A0A1L3SMX3"/>
<sequence>MSDPGPTSTGPVQTLSERLNQNCFCITLDRRSLCEALEREAGDPEFCETFILPKAHLFSNVPVFLAASQVAEMQEVVAAIEATARLAAYKAAVLSWAPEISQEDHGPVGALMGYDFHLGEDGPRLIEINTNAGGAFLNALLAKAQRKCCAEMDMPLTPHTFEDAAFRMFQDEWTRQRGAGAARRIAIVDDRPEEQYLYPEFVLVRQVLAARGVDAIIADASHLRYEAGRLSVEGRQIELVYNRVTDFAFDQPEHRALREAYRDGAVVVTPNPHNHALLADKRNLSLLSDPAILEGWGVEPRLLVQLKAVPRTVLVTPENADELWRSRKDLFFKPTSGHGGKAVYRGDKVTKGVWSQIERGGYVAQTLVRPSERMIKIDETPQARKMDVRLYTYDGQVLLVAARLYQGQTTNFRTPGGGFAPVFVV</sequence>
<dbReference type="SUPFAM" id="SSF56059">
    <property type="entry name" value="Glutathione synthetase ATP-binding domain-like"/>
    <property type="match status" value="1"/>
</dbReference>
<accession>A0A1L3SMX3</accession>
<gene>
    <name evidence="1" type="ORF">BSQ44_04115</name>
</gene>
<dbReference type="OrthoDB" id="344992at2"/>
<evidence type="ECO:0000313" key="1">
    <source>
        <dbReference type="EMBL" id="APH70662.1"/>
    </source>
</evidence>
<dbReference type="STRING" id="1670800.BSQ44_04115"/>
<dbReference type="EMBL" id="CP018171">
    <property type="protein sequence ID" value="APH70662.1"/>
    <property type="molecule type" value="Genomic_DNA"/>
</dbReference>